<dbReference type="Proteomes" id="UP000727907">
    <property type="component" value="Unassembled WGS sequence"/>
</dbReference>
<proteinExistence type="predicted"/>
<reference evidence="1 2" key="1">
    <citation type="submission" date="2021-06" db="EMBL/GenBank/DDBJ databases">
        <authorList>
            <person name="Lee D.H."/>
        </authorList>
    </citation>
    <scope>NUCLEOTIDE SEQUENCE [LARGE SCALE GENOMIC DNA]</scope>
    <source>
        <strain evidence="1 2">MMS21-HV4-11</strain>
    </source>
</reference>
<organism evidence="1 2">
    <name type="scientific">Reyranella humidisoli</name>
    <dbReference type="NCBI Taxonomy" id="2849149"/>
    <lineage>
        <taxon>Bacteria</taxon>
        <taxon>Pseudomonadati</taxon>
        <taxon>Pseudomonadota</taxon>
        <taxon>Alphaproteobacteria</taxon>
        <taxon>Hyphomicrobiales</taxon>
        <taxon>Reyranellaceae</taxon>
        <taxon>Reyranella</taxon>
    </lineage>
</organism>
<accession>A0ABS6IS36</accession>
<keyword evidence="2" id="KW-1185">Reference proteome</keyword>
<evidence type="ECO:0000313" key="2">
    <source>
        <dbReference type="Proteomes" id="UP000727907"/>
    </source>
</evidence>
<protein>
    <submittedName>
        <fullName evidence="1">Uncharacterized protein</fullName>
    </submittedName>
</protein>
<dbReference type="RefSeq" id="WP_216966783.1">
    <property type="nucleotide sequence ID" value="NZ_JAHOPB010000003.1"/>
</dbReference>
<dbReference type="EMBL" id="JAHOPB010000003">
    <property type="protein sequence ID" value="MBU8876859.1"/>
    <property type="molecule type" value="Genomic_DNA"/>
</dbReference>
<name>A0ABS6IS36_9HYPH</name>
<gene>
    <name evidence="1" type="ORF">KQ910_23995</name>
</gene>
<comment type="caution">
    <text evidence="1">The sequence shown here is derived from an EMBL/GenBank/DDBJ whole genome shotgun (WGS) entry which is preliminary data.</text>
</comment>
<evidence type="ECO:0000313" key="1">
    <source>
        <dbReference type="EMBL" id="MBU8876859.1"/>
    </source>
</evidence>
<sequence length="103" mass="11633">MTVLVNRDFARLRARSFDLSSINDNGLEDESPTIGEILYLRRGLTQPGGKLPLFDLDGQDVDIDVVKKCLSRGWAKPWFKNPLKPDWMVCRLTELGRQVASAT</sequence>